<dbReference type="GO" id="GO:0044781">
    <property type="term" value="P:bacterial-type flagellum organization"/>
    <property type="evidence" value="ECO:0007669"/>
    <property type="project" value="UniProtKB-KW"/>
</dbReference>
<keyword evidence="3" id="KW-0813">Transport</keyword>
<dbReference type="InterPro" id="IPR018035">
    <property type="entry name" value="Flagellar_FliH/T3SS_HrpE"/>
</dbReference>
<dbReference type="GO" id="GO:0005829">
    <property type="term" value="C:cytosol"/>
    <property type="evidence" value="ECO:0007669"/>
    <property type="project" value="TreeGrafter"/>
</dbReference>
<keyword evidence="11" id="KW-1185">Reference proteome</keyword>
<comment type="similarity">
    <text evidence="2">Belongs to the FliH family.</text>
</comment>
<dbReference type="AlphaFoldDB" id="A0A4R2P525"/>
<evidence type="ECO:0000259" key="9">
    <source>
        <dbReference type="Pfam" id="PF02108"/>
    </source>
</evidence>
<evidence type="ECO:0000313" key="10">
    <source>
        <dbReference type="EMBL" id="TCP29184.1"/>
    </source>
</evidence>
<feature type="coiled-coil region" evidence="8">
    <location>
        <begin position="55"/>
        <end position="89"/>
    </location>
</feature>
<keyword evidence="4" id="KW-1005">Bacterial flagellum biogenesis</keyword>
<name>A0A4R2P525_9BACL</name>
<keyword evidence="8" id="KW-0175">Coiled coil</keyword>
<dbReference type="InterPro" id="IPR051472">
    <property type="entry name" value="T3SS_Stator/FliH"/>
</dbReference>
<accession>A0A4R2P525</accession>
<dbReference type="InterPro" id="IPR022524">
    <property type="entry name" value="FliH_Bacilli"/>
</dbReference>
<evidence type="ECO:0000256" key="8">
    <source>
        <dbReference type="SAM" id="Coils"/>
    </source>
</evidence>
<keyword evidence="10" id="KW-0969">Cilium</keyword>
<gene>
    <name evidence="10" type="ORF">EV207_112109</name>
</gene>
<evidence type="ECO:0000256" key="2">
    <source>
        <dbReference type="ARBA" id="ARBA00006602"/>
    </source>
</evidence>
<keyword evidence="10" id="KW-0282">Flagellum</keyword>
<organism evidence="10 11">
    <name type="scientific">Scopulibacillus darangshiensis</name>
    <dbReference type="NCBI Taxonomy" id="442528"/>
    <lineage>
        <taxon>Bacteria</taxon>
        <taxon>Bacillati</taxon>
        <taxon>Bacillota</taxon>
        <taxon>Bacilli</taxon>
        <taxon>Bacillales</taxon>
        <taxon>Sporolactobacillaceae</taxon>
        <taxon>Scopulibacillus</taxon>
    </lineage>
</organism>
<feature type="domain" description="Flagellar assembly protein FliH/Type III secretion system HrpE" evidence="9">
    <location>
        <begin position="118"/>
        <end position="242"/>
    </location>
</feature>
<evidence type="ECO:0000256" key="4">
    <source>
        <dbReference type="ARBA" id="ARBA00022795"/>
    </source>
</evidence>
<evidence type="ECO:0000256" key="1">
    <source>
        <dbReference type="ARBA" id="ARBA00003041"/>
    </source>
</evidence>
<dbReference type="EMBL" id="SLXK01000012">
    <property type="protein sequence ID" value="TCP29184.1"/>
    <property type="molecule type" value="Genomic_DNA"/>
</dbReference>
<keyword evidence="6" id="KW-1006">Bacterial flagellum protein export</keyword>
<dbReference type="PANTHER" id="PTHR34982">
    <property type="entry name" value="YOP PROTEINS TRANSLOCATION PROTEIN L"/>
    <property type="match status" value="1"/>
</dbReference>
<evidence type="ECO:0000256" key="7">
    <source>
        <dbReference type="NCBIfam" id="TIGR03825"/>
    </source>
</evidence>
<keyword evidence="5" id="KW-0653">Protein transport</keyword>
<evidence type="ECO:0000256" key="3">
    <source>
        <dbReference type="ARBA" id="ARBA00022448"/>
    </source>
</evidence>
<comment type="function">
    <text evidence="1">Needed for flagellar regrowth and assembly.</text>
</comment>
<keyword evidence="10" id="KW-0966">Cell projection</keyword>
<sequence>MISLSNVIKAPASMYRKRVLDIHSVNPRHLYGAEEHNNMTDRLELTLSERVRMARNEANDIIAGAQADYERKQQDIKRQEEQLIEKSDVIYKEQHALGYQDGFKKGQDEGLASCCDKLKEANSIVRRAETAYKEYLQQAEPQILSLAIMAAETIMNTTLSSEPEQWLPIIKKVLGEVREMETIKIIVPPVWFPVVNDQREELAAYAQGAQLLVFVDGDLNENKCYIETPFGKIDASIDSQLRVLKAKLLELLEETK</sequence>
<dbReference type="NCBIfam" id="TIGR03825">
    <property type="entry name" value="FliH_bacil"/>
    <property type="match status" value="1"/>
</dbReference>
<evidence type="ECO:0000256" key="6">
    <source>
        <dbReference type="ARBA" id="ARBA00023225"/>
    </source>
</evidence>
<dbReference type="GO" id="GO:0015031">
    <property type="term" value="P:protein transport"/>
    <property type="evidence" value="ECO:0007669"/>
    <property type="project" value="UniProtKB-KW"/>
</dbReference>
<comment type="caution">
    <text evidence="10">The sequence shown here is derived from an EMBL/GenBank/DDBJ whole genome shotgun (WGS) entry which is preliminary data.</text>
</comment>
<dbReference type="Proteomes" id="UP000295416">
    <property type="component" value="Unassembled WGS sequence"/>
</dbReference>
<reference evidence="10 11" key="1">
    <citation type="submission" date="2019-03" db="EMBL/GenBank/DDBJ databases">
        <title>Genomic Encyclopedia of Type Strains, Phase IV (KMG-IV): sequencing the most valuable type-strain genomes for metagenomic binning, comparative biology and taxonomic classification.</title>
        <authorList>
            <person name="Goeker M."/>
        </authorList>
    </citation>
    <scope>NUCLEOTIDE SEQUENCE [LARGE SCALE GENOMIC DNA]</scope>
    <source>
        <strain evidence="10 11">DSM 19377</strain>
    </source>
</reference>
<dbReference type="PANTHER" id="PTHR34982:SF1">
    <property type="entry name" value="FLAGELLAR ASSEMBLY PROTEIN FLIH"/>
    <property type="match status" value="1"/>
</dbReference>
<evidence type="ECO:0000256" key="5">
    <source>
        <dbReference type="ARBA" id="ARBA00022927"/>
    </source>
</evidence>
<proteinExistence type="inferred from homology"/>
<dbReference type="Pfam" id="PF02108">
    <property type="entry name" value="FliH"/>
    <property type="match status" value="1"/>
</dbReference>
<evidence type="ECO:0000313" key="11">
    <source>
        <dbReference type="Proteomes" id="UP000295416"/>
    </source>
</evidence>
<dbReference type="OrthoDB" id="19020at2"/>
<protein>
    <recommendedName>
        <fullName evidence="7">Flagellar assembly protein FliH</fullName>
    </recommendedName>
</protein>